<accession>A0A0A2C7H7</accession>
<proteinExistence type="predicted"/>
<evidence type="ECO:0000313" key="2">
    <source>
        <dbReference type="Proteomes" id="UP000030392"/>
    </source>
</evidence>
<evidence type="ECO:0000313" key="1">
    <source>
        <dbReference type="EMBL" id="KGG22288.1"/>
    </source>
</evidence>
<dbReference type="EMBL" id="JNAX01000003">
    <property type="protein sequence ID" value="KGG22288.1"/>
    <property type="molecule type" value="Genomic_DNA"/>
</dbReference>
<organism evidence="1 2">
    <name type="scientific">Prochlorococcus marinus str. PAC1</name>
    <dbReference type="NCBI Taxonomy" id="59924"/>
    <lineage>
        <taxon>Bacteria</taxon>
        <taxon>Bacillati</taxon>
        <taxon>Cyanobacteriota</taxon>
        <taxon>Cyanophyceae</taxon>
        <taxon>Synechococcales</taxon>
        <taxon>Prochlorococcaceae</taxon>
        <taxon>Prochlorococcus</taxon>
    </lineage>
</organism>
<dbReference type="AlphaFoldDB" id="A0A0A2C7H7"/>
<dbReference type="Proteomes" id="UP000030392">
    <property type="component" value="Unassembled WGS sequence"/>
</dbReference>
<reference evidence="2" key="1">
    <citation type="journal article" date="2014" name="Sci. Data">
        <title>Genomes of diverse isolates of the marine cyanobacterium Prochlorococcus.</title>
        <authorList>
            <person name="Biller S."/>
            <person name="Berube P."/>
            <person name="Thompson J."/>
            <person name="Kelly L."/>
            <person name="Roggensack S."/>
            <person name="Awad L."/>
            <person name="Roache-Johnson K."/>
            <person name="Ding H."/>
            <person name="Giovannoni S.J."/>
            <person name="Moore L.R."/>
            <person name="Chisholm S.W."/>
        </authorList>
    </citation>
    <scope>NUCLEOTIDE SEQUENCE [LARGE SCALE GENOMIC DNA]</scope>
    <source>
        <strain evidence="2">PAC1</strain>
    </source>
</reference>
<comment type="caution">
    <text evidence="1">The sequence shown here is derived from an EMBL/GenBank/DDBJ whole genome shotgun (WGS) entry which is preliminary data.</text>
</comment>
<gene>
    <name evidence="1" type="ORF">EV03_0182</name>
</gene>
<sequence length="52" mass="5959">MNTIDAKEMSQAQVDPIEDYLECVTYCSISSSAEENDCQTICMERHLKSSYF</sequence>
<protein>
    <submittedName>
        <fullName evidence="1">Uncharacterized protein</fullName>
    </submittedName>
</protein>
<name>A0A0A2C7H7_PROMR</name>
<dbReference type="RefSeq" id="WP_193743083.1">
    <property type="nucleotide sequence ID" value="NZ_CP138967.1"/>
</dbReference>